<name>R9NZV1_PSEHS</name>
<accession>R9NZV1</accession>
<keyword evidence="3" id="KW-1185">Reference proteome</keyword>
<reference evidence="3" key="1">
    <citation type="journal article" date="2013" name="Genome Announc.">
        <title>Draft genome sequence of the basidiomycetous yeast-like fungus Pseudozyma hubeiensis SY62, which produces an abundant amount of the biosurfactant mannosylerythritol lipids.</title>
        <authorList>
            <person name="Konishi M."/>
            <person name="Hatada Y."/>
            <person name="Horiuchi J."/>
        </authorList>
    </citation>
    <scope>NUCLEOTIDE SEQUENCE [LARGE SCALE GENOMIC DNA]</scope>
    <source>
        <strain evidence="3">SY62</strain>
    </source>
</reference>
<feature type="region of interest" description="Disordered" evidence="1">
    <location>
        <begin position="1"/>
        <end position="91"/>
    </location>
</feature>
<sequence length="91" mass="9816">MRIGDQSHEWPPDKESHAAPRFEPTDSCNRAGGGDAAARAHASCDKSPRETKTGLRRHNPNAATCSEAHIVRSRRTSTVQLAPSHNSDTSA</sequence>
<evidence type="ECO:0000313" key="3">
    <source>
        <dbReference type="Proteomes" id="UP000014071"/>
    </source>
</evidence>
<gene>
    <name evidence="2" type="ORF">PHSY_001917</name>
</gene>
<dbReference type="HOGENOM" id="CLU_2427980_0_0_1"/>
<feature type="compositionally biased region" description="Basic and acidic residues" evidence="1">
    <location>
        <begin position="1"/>
        <end position="24"/>
    </location>
</feature>
<evidence type="ECO:0000256" key="1">
    <source>
        <dbReference type="SAM" id="MobiDB-lite"/>
    </source>
</evidence>
<organism evidence="2 3">
    <name type="scientific">Pseudozyma hubeiensis (strain SY62)</name>
    <name type="common">Yeast</name>
    <dbReference type="NCBI Taxonomy" id="1305764"/>
    <lineage>
        <taxon>Eukaryota</taxon>
        <taxon>Fungi</taxon>
        <taxon>Dikarya</taxon>
        <taxon>Basidiomycota</taxon>
        <taxon>Ustilaginomycotina</taxon>
        <taxon>Ustilaginomycetes</taxon>
        <taxon>Ustilaginales</taxon>
        <taxon>Ustilaginaceae</taxon>
        <taxon>Pseudozyma</taxon>
    </lineage>
</organism>
<dbReference type="RefSeq" id="XP_012187933.1">
    <property type="nucleotide sequence ID" value="XM_012332543.1"/>
</dbReference>
<proteinExistence type="predicted"/>
<feature type="compositionally biased region" description="Basic and acidic residues" evidence="1">
    <location>
        <begin position="42"/>
        <end position="53"/>
    </location>
</feature>
<protein>
    <submittedName>
        <fullName evidence="2">Uncharacterized protein</fullName>
    </submittedName>
</protein>
<evidence type="ECO:0000313" key="2">
    <source>
        <dbReference type="EMBL" id="GAC94346.1"/>
    </source>
</evidence>
<feature type="compositionally biased region" description="Polar residues" evidence="1">
    <location>
        <begin position="76"/>
        <end position="91"/>
    </location>
</feature>
<dbReference type="EMBL" id="DF238784">
    <property type="protein sequence ID" value="GAC94346.1"/>
    <property type="molecule type" value="Genomic_DNA"/>
</dbReference>
<dbReference type="GeneID" id="24107212"/>
<dbReference type="Proteomes" id="UP000014071">
    <property type="component" value="Unassembled WGS sequence"/>
</dbReference>
<dbReference type="AlphaFoldDB" id="R9NZV1"/>